<dbReference type="PANTHER" id="PTHR42781">
    <property type="entry name" value="SPERMIDINE/PUTRESCINE IMPORT ATP-BINDING PROTEIN POTA"/>
    <property type="match status" value="1"/>
</dbReference>
<keyword evidence="4 6" id="KW-0067">ATP-binding</keyword>
<protein>
    <submittedName>
        <fullName evidence="6">Energy-coupling factor ABC transporter ATP-binding protein</fullName>
    </submittedName>
</protein>
<gene>
    <name evidence="6" type="ORF">NX778_09875</name>
</gene>
<dbReference type="InterPro" id="IPR003593">
    <property type="entry name" value="AAA+_ATPase"/>
</dbReference>
<evidence type="ECO:0000313" key="7">
    <source>
        <dbReference type="Proteomes" id="UP001204621"/>
    </source>
</evidence>
<dbReference type="PANTHER" id="PTHR42781:SF4">
    <property type="entry name" value="SPERMIDINE_PUTRESCINE IMPORT ATP-BINDING PROTEIN POTA"/>
    <property type="match status" value="1"/>
</dbReference>
<dbReference type="InterPro" id="IPR027417">
    <property type="entry name" value="P-loop_NTPase"/>
</dbReference>
<dbReference type="RefSeq" id="WP_258811555.1">
    <property type="nucleotide sequence ID" value="NZ_JANUGU010000002.1"/>
</dbReference>
<dbReference type="GO" id="GO:0005524">
    <property type="term" value="F:ATP binding"/>
    <property type="evidence" value="ECO:0007669"/>
    <property type="project" value="UniProtKB-KW"/>
</dbReference>
<dbReference type="Gene3D" id="3.40.50.300">
    <property type="entry name" value="P-loop containing nucleotide triphosphate hydrolases"/>
    <property type="match status" value="1"/>
</dbReference>
<keyword evidence="2" id="KW-0472">Membrane</keyword>
<evidence type="ECO:0000256" key="4">
    <source>
        <dbReference type="ARBA" id="ARBA00022840"/>
    </source>
</evidence>
<keyword evidence="1" id="KW-0813">Transport</keyword>
<proteinExistence type="predicted"/>
<keyword evidence="3" id="KW-0547">Nucleotide-binding</keyword>
<dbReference type="Pfam" id="PF00005">
    <property type="entry name" value="ABC_tran"/>
    <property type="match status" value="1"/>
</dbReference>
<comment type="caution">
    <text evidence="6">The sequence shown here is derived from an EMBL/GenBank/DDBJ whole genome shotgun (WGS) entry which is preliminary data.</text>
</comment>
<evidence type="ECO:0000313" key="6">
    <source>
        <dbReference type="EMBL" id="MCS0658370.1"/>
    </source>
</evidence>
<reference evidence="6 7" key="1">
    <citation type="submission" date="2022-08" db="EMBL/GenBank/DDBJ databases">
        <title>Reclassification of Massilia species as members of the genera Telluria, Duganella, Pseudoduganella, Mokoshia gen. nov. and Zemynaea gen. nov. using orthogonal and non-orthogonal genome-based approaches.</title>
        <authorList>
            <person name="Bowman J.P."/>
        </authorList>
    </citation>
    <scope>NUCLEOTIDE SEQUENCE [LARGE SCALE GENOMIC DNA]</scope>
    <source>
        <strain evidence="6 7">JCM 31606</strain>
    </source>
</reference>
<evidence type="ECO:0000259" key="5">
    <source>
        <dbReference type="PROSITE" id="PS50893"/>
    </source>
</evidence>
<evidence type="ECO:0000256" key="2">
    <source>
        <dbReference type="ARBA" id="ARBA00022475"/>
    </source>
</evidence>
<sequence length="227" mass="24870">MSALLLVRGLRKRHGERQLLDIGELSLDESSAYVLTGVNGAGKSTLLRILAGLERGDCDHAEYEGRTVSLHPYPAAMRREIVYVHQHPIMFSTTVADNIAYGLRARGLDKAAVAAQVDRAIAWAGVEHARDTHPSKLSGGEKQRVALARAKVLRPKLLLLDEPTANLDGPAREQVIALIPTLLEAGTTVVMACHDRDLIGLPGVRRLKLRDGRIEYRLQKGEHDEAT</sequence>
<accession>A0ABT2CYW3</accession>
<dbReference type="InterPro" id="IPR003439">
    <property type="entry name" value="ABC_transporter-like_ATP-bd"/>
</dbReference>
<dbReference type="InterPro" id="IPR015856">
    <property type="entry name" value="ABC_transpr_CbiO/EcfA_su"/>
</dbReference>
<dbReference type="SUPFAM" id="SSF52540">
    <property type="entry name" value="P-loop containing nucleoside triphosphate hydrolases"/>
    <property type="match status" value="1"/>
</dbReference>
<dbReference type="CDD" id="cd03225">
    <property type="entry name" value="ABC_cobalt_CbiO_domain1"/>
    <property type="match status" value="1"/>
</dbReference>
<keyword evidence="2" id="KW-1003">Cell membrane</keyword>
<feature type="domain" description="ABC transporter" evidence="5">
    <location>
        <begin position="5"/>
        <end position="226"/>
    </location>
</feature>
<evidence type="ECO:0000256" key="1">
    <source>
        <dbReference type="ARBA" id="ARBA00022448"/>
    </source>
</evidence>
<name>A0ABT2CYW3_9BURK</name>
<dbReference type="SMART" id="SM00382">
    <property type="entry name" value="AAA"/>
    <property type="match status" value="1"/>
</dbReference>
<dbReference type="Proteomes" id="UP001204621">
    <property type="component" value="Unassembled WGS sequence"/>
</dbReference>
<dbReference type="InterPro" id="IPR050093">
    <property type="entry name" value="ABC_SmlMolc_Importer"/>
</dbReference>
<keyword evidence="7" id="KW-1185">Reference proteome</keyword>
<organism evidence="6 7">
    <name type="scientific">Massilia terrae</name>
    <dbReference type="NCBI Taxonomy" id="1811224"/>
    <lineage>
        <taxon>Bacteria</taxon>
        <taxon>Pseudomonadati</taxon>
        <taxon>Pseudomonadota</taxon>
        <taxon>Betaproteobacteria</taxon>
        <taxon>Burkholderiales</taxon>
        <taxon>Oxalobacteraceae</taxon>
        <taxon>Telluria group</taxon>
        <taxon>Massilia</taxon>
    </lineage>
</organism>
<evidence type="ECO:0000256" key="3">
    <source>
        <dbReference type="ARBA" id="ARBA00022741"/>
    </source>
</evidence>
<dbReference type="EMBL" id="JANUGU010000002">
    <property type="protein sequence ID" value="MCS0658370.1"/>
    <property type="molecule type" value="Genomic_DNA"/>
</dbReference>
<dbReference type="PROSITE" id="PS50893">
    <property type="entry name" value="ABC_TRANSPORTER_2"/>
    <property type="match status" value="1"/>
</dbReference>